<evidence type="ECO:0000313" key="1">
    <source>
        <dbReference type="EMBL" id="KAJ7337859.1"/>
    </source>
</evidence>
<dbReference type="EMBL" id="MU827780">
    <property type="protein sequence ID" value="KAJ7337859.1"/>
    <property type="molecule type" value="Genomic_DNA"/>
</dbReference>
<sequence length="197" mass="22658">MADPLSRLLQADEQAEPSLAHKVGEEYVRFVAVTATPKAMTTREIEEASAEDKEFIELWHCIKDGSWKTDQCKQYIPVSEQVVELSKRKLLQIGKSIYPKKVCLRNMAMKEVQTQMIVSHLAKQFKQNTNGILDEIPDAPMEWTEEHDVLMLRKMMKGSVSRGVAWDSIAEKLNQSDSPKFGIKDKRGVRERWLLLR</sequence>
<proteinExistence type="predicted"/>
<organism evidence="1 2">
    <name type="scientific">Desmophyllum pertusum</name>
    <dbReference type="NCBI Taxonomy" id="174260"/>
    <lineage>
        <taxon>Eukaryota</taxon>
        <taxon>Metazoa</taxon>
        <taxon>Cnidaria</taxon>
        <taxon>Anthozoa</taxon>
        <taxon>Hexacorallia</taxon>
        <taxon>Scleractinia</taxon>
        <taxon>Caryophylliina</taxon>
        <taxon>Caryophylliidae</taxon>
        <taxon>Desmophyllum</taxon>
    </lineage>
</organism>
<accession>A0A9W9YIA8</accession>
<name>A0A9W9YIA8_9CNID</name>
<dbReference type="OrthoDB" id="5988341at2759"/>
<keyword evidence="2" id="KW-1185">Reference proteome</keyword>
<protein>
    <recommendedName>
        <fullName evidence="3">Myb-like domain-containing protein</fullName>
    </recommendedName>
</protein>
<comment type="caution">
    <text evidence="1">The sequence shown here is derived from an EMBL/GenBank/DDBJ whole genome shotgun (WGS) entry which is preliminary data.</text>
</comment>
<reference evidence="1" key="1">
    <citation type="submission" date="2023-01" db="EMBL/GenBank/DDBJ databases">
        <title>Genome assembly of the deep-sea coral Lophelia pertusa.</title>
        <authorList>
            <person name="Herrera S."/>
            <person name="Cordes E."/>
        </authorList>
    </citation>
    <scope>NUCLEOTIDE SEQUENCE</scope>
    <source>
        <strain evidence="1">USNM1676648</strain>
        <tissue evidence="1">Polyp</tissue>
    </source>
</reference>
<dbReference type="Proteomes" id="UP001163046">
    <property type="component" value="Unassembled WGS sequence"/>
</dbReference>
<dbReference type="AlphaFoldDB" id="A0A9W9YIA8"/>
<evidence type="ECO:0000313" key="2">
    <source>
        <dbReference type="Proteomes" id="UP001163046"/>
    </source>
</evidence>
<evidence type="ECO:0008006" key="3">
    <source>
        <dbReference type="Google" id="ProtNLM"/>
    </source>
</evidence>
<gene>
    <name evidence="1" type="ORF">OS493_008017</name>
</gene>